<organism evidence="1">
    <name type="scientific">uncultured Solirubrobacteraceae bacterium</name>
    <dbReference type="NCBI Taxonomy" id="1162706"/>
    <lineage>
        <taxon>Bacteria</taxon>
        <taxon>Bacillati</taxon>
        <taxon>Actinomycetota</taxon>
        <taxon>Thermoleophilia</taxon>
        <taxon>Solirubrobacterales</taxon>
        <taxon>Solirubrobacteraceae</taxon>
        <taxon>environmental samples</taxon>
    </lineage>
</organism>
<dbReference type="AlphaFoldDB" id="A0A6J4RK28"/>
<evidence type="ECO:0008006" key="2">
    <source>
        <dbReference type="Google" id="ProtNLM"/>
    </source>
</evidence>
<accession>A0A6J4RK28</accession>
<gene>
    <name evidence="1" type="ORF">AVDCRST_MAG38-1570</name>
</gene>
<name>A0A6J4RK28_9ACTN</name>
<sequence>PAIAIGAGGRGGDAHTPGEWFENVDGTLGVARALTIVIAAAGLQ</sequence>
<reference evidence="1" key="1">
    <citation type="submission" date="2020-02" db="EMBL/GenBank/DDBJ databases">
        <authorList>
            <person name="Meier V. D."/>
        </authorList>
    </citation>
    <scope>NUCLEOTIDE SEQUENCE</scope>
    <source>
        <strain evidence="1">AVDCRST_MAG38</strain>
    </source>
</reference>
<protein>
    <recommendedName>
        <fullName evidence="2">M20/M25/M40 family metallo-hydrolase</fullName>
    </recommendedName>
</protein>
<feature type="non-terminal residue" evidence="1">
    <location>
        <position position="1"/>
    </location>
</feature>
<proteinExistence type="predicted"/>
<evidence type="ECO:0000313" key="1">
    <source>
        <dbReference type="EMBL" id="CAA9474674.1"/>
    </source>
</evidence>
<dbReference type="EMBL" id="CADCVJ010000125">
    <property type="protein sequence ID" value="CAA9474674.1"/>
    <property type="molecule type" value="Genomic_DNA"/>
</dbReference>